<dbReference type="STRING" id="151549.A0A4C2A3L0"/>
<dbReference type="AlphaFoldDB" id="A0A4C2A3L0"/>
<keyword evidence="3" id="KW-1185">Reference proteome</keyword>
<keyword evidence="2" id="KW-0808">Transferase</keyword>
<gene>
    <name evidence="2" type="primary">Pkc98E</name>
    <name evidence="2" type="ORF">EVAR_63122_1</name>
</gene>
<name>A0A4C2A3L0_EUMVA</name>
<evidence type="ECO:0000256" key="1">
    <source>
        <dbReference type="SAM" id="MobiDB-lite"/>
    </source>
</evidence>
<comment type="caution">
    <text evidence="2">The sequence shown here is derived from an EMBL/GenBank/DDBJ whole genome shotgun (WGS) entry which is preliminary data.</text>
</comment>
<keyword evidence="2" id="KW-0418">Kinase</keyword>
<evidence type="ECO:0000313" key="3">
    <source>
        <dbReference type="Proteomes" id="UP000299102"/>
    </source>
</evidence>
<proteinExistence type="predicted"/>
<feature type="region of interest" description="Disordered" evidence="1">
    <location>
        <begin position="27"/>
        <end position="78"/>
    </location>
</feature>
<protein>
    <submittedName>
        <fullName evidence="2">Protein kinase C</fullName>
    </submittedName>
</protein>
<sequence length="132" mass="14818">MNVHKRCQKNVANNCGINTKMMAEILNEMGISPDKNPRSKTHKFRNPEPEGGPIDSLSSESESKELTEKSDDRGNSRWELDLGCRVGGQFPKPVSFRACLETRAVWTDALSCKNSTPRDNFPRRFCTTASRA</sequence>
<organism evidence="2 3">
    <name type="scientific">Eumeta variegata</name>
    <name type="common">Bagworm moth</name>
    <name type="synonym">Eumeta japonica</name>
    <dbReference type="NCBI Taxonomy" id="151549"/>
    <lineage>
        <taxon>Eukaryota</taxon>
        <taxon>Metazoa</taxon>
        <taxon>Ecdysozoa</taxon>
        <taxon>Arthropoda</taxon>
        <taxon>Hexapoda</taxon>
        <taxon>Insecta</taxon>
        <taxon>Pterygota</taxon>
        <taxon>Neoptera</taxon>
        <taxon>Endopterygota</taxon>
        <taxon>Lepidoptera</taxon>
        <taxon>Glossata</taxon>
        <taxon>Ditrysia</taxon>
        <taxon>Tineoidea</taxon>
        <taxon>Psychidae</taxon>
        <taxon>Oiketicinae</taxon>
        <taxon>Eumeta</taxon>
    </lineage>
</organism>
<dbReference type="EMBL" id="BGZK01002414">
    <property type="protein sequence ID" value="GBP93759.1"/>
    <property type="molecule type" value="Genomic_DNA"/>
</dbReference>
<feature type="compositionally biased region" description="Basic and acidic residues" evidence="1">
    <location>
        <begin position="61"/>
        <end position="78"/>
    </location>
</feature>
<accession>A0A4C2A3L0</accession>
<evidence type="ECO:0000313" key="2">
    <source>
        <dbReference type="EMBL" id="GBP93759.1"/>
    </source>
</evidence>
<dbReference type="OrthoDB" id="7404052at2759"/>
<dbReference type="GO" id="GO:0016301">
    <property type="term" value="F:kinase activity"/>
    <property type="evidence" value="ECO:0007669"/>
    <property type="project" value="UniProtKB-KW"/>
</dbReference>
<reference evidence="2 3" key="1">
    <citation type="journal article" date="2019" name="Commun. Biol.">
        <title>The bagworm genome reveals a unique fibroin gene that provides high tensile strength.</title>
        <authorList>
            <person name="Kono N."/>
            <person name="Nakamura H."/>
            <person name="Ohtoshi R."/>
            <person name="Tomita M."/>
            <person name="Numata K."/>
            <person name="Arakawa K."/>
        </authorList>
    </citation>
    <scope>NUCLEOTIDE SEQUENCE [LARGE SCALE GENOMIC DNA]</scope>
</reference>
<dbReference type="Proteomes" id="UP000299102">
    <property type="component" value="Unassembled WGS sequence"/>
</dbReference>